<dbReference type="NCBIfam" id="NF033766">
    <property type="entry name" value="choice_anch_G"/>
    <property type="match status" value="1"/>
</dbReference>
<reference evidence="2 3" key="1">
    <citation type="submission" date="2019-09" db="EMBL/GenBank/DDBJ databases">
        <title>Phylogeny of genus Pseudoclavibacter and closely related genus.</title>
        <authorList>
            <person name="Li Y."/>
        </authorList>
    </citation>
    <scope>NUCLEOTIDE SEQUENCE [LARGE SCALE GENOMIC DNA]</scope>
    <source>
        <strain evidence="2 3">EGI 60007</strain>
    </source>
</reference>
<dbReference type="InterPro" id="IPR047900">
    <property type="entry name" value="Choice_anch_G"/>
</dbReference>
<keyword evidence="1" id="KW-0812">Transmembrane</keyword>
<dbReference type="OrthoDB" id="4987327at2"/>
<protein>
    <submittedName>
        <fullName evidence="2">Choice-of-anchor G family protein</fullName>
    </submittedName>
</protein>
<comment type="caution">
    <text evidence="2">The sequence shown here is derived from an EMBL/GenBank/DDBJ whole genome shotgun (WGS) entry which is preliminary data.</text>
</comment>
<evidence type="ECO:0000313" key="2">
    <source>
        <dbReference type="EMBL" id="KAB1649052.1"/>
    </source>
</evidence>
<keyword evidence="1" id="KW-1133">Transmembrane helix</keyword>
<organism evidence="2 3">
    <name type="scientific">Pseudoclavibacter endophyticus</name>
    <dbReference type="NCBI Taxonomy" id="1778590"/>
    <lineage>
        <taxon>Bacteria</taxon>
        <taxon>Bacillati</taxon>
        <taxon>Actinomycetota</taxon>
        <taxon>Actinomycetes</taxon>
        <taxon>Micrococcales</taxon>
        <taxon>Microbacteriaceae</taxon>
        <taxon>Pseudoclavibacter</taxon>
    </lineage>
</organism>
<name>A0A6H9WDM5_9MICO</name>
<sequence length="590" mass="58192">MTATRGRERLARGWRSIVTAIAGTAVLAGLAVTPSVTQTLASWTDAEWVSGGLGVLDCADPAAGTFATRGAGTMVSGTALGTDLDAIAEVEDAVVRNPGDLASPDDTTFSPLSVTALQALQLAFGNALQLPLDSSTGVVGQYAQATSTGTMAGASGLISDTGAIVLDEPTDGYPELAELQLSTLLDAPGIGLGSLLGDNVTDVTLSAGAVGARADLDACTAAFEGIAADTLQRTYLASDVDTTIESPAVGTLVSGVARVIDGLEGGVNGLASNQSVLSGITGGVSSLLGGLLGSLRLGTISASVTATIDLSPVRTFVTQPFGDAGGVLTIDPVAGTVRISTAALLDAAYPGQFSNGLNGLPPNTNLLGDPAILTALTAALGGALDDWLANVQALLTSALDAVQVNVTATVAVQLFLVLGWVDVATITANVNASLASLLAGGVTSQVDVRLLGSIQLGLLEPLVAALVNGFGGVVGTVVGAALTPLAGLGSAVAALTQPVIAVVSGVYSALFLGGIVSITMNTQNIPGTGEGPAEWRNLPEGQFDVSAIRIGVLDALGAQAIALHLGRASVGASCLASIAVGGDCPAPSTV</sequence>
<feature type="transmembrane region" description="Helical" evidence="1">
    <location>
        <begin position="12"/>
        <end position="32"/>
    </location>
</feature>
<evidence type="ECO:0000256" key="1">
    <source>
        <dbReference type="SAM" id="Phobius"/>
    </source>
</evidence>
<dbReference type="Proteomes" id="UP000431744">
    <property type="component" value="Unassembled WGS sequence"/>
</dbReference>
<proteinExistence type="predicted"/>
<dbReference type="RefSeq" id="WP_158027617.1">
    <property type="nucleotide sequence ID" value="NZ_BMHG01000001.1"/>
</dbReference>
<keyword evidence="3" id="KW-1185">Reference proteome</keyword>
<dbReference type="EMBL" id="WBJY01000001">
    <property type="protein sequence ID" value="KAB1649052.1"/>
    <property type="molecule type" value="Genomic_DNA"/>
</dbReference>
<dbReference type="AlphaFoldDB" id="A0A6H9WDM5"/>
<evidence type="ECO:0000313" key="3">
    <source>
        <dbReference type="Proteomes" id="UP000431744"/>
    </source>
</evidence>
<accession>A0A6H9WDM5</accession>
<keyword evidence="1" id="KW-0472">Membrane</keyword>
<gene>
    <name evidence="2" type="ORF">F8O04_01850</name>
</gene>